<organism evidence="1 2">
    <name type="scientific">Candidatus Abzuiibacterium crystallinum</name>
    <dbReference type="NCBI Taxonomy" id="1974748"/>
    <lineage>
        <taxon>Bacteria</taxon>
        <taxon>Pseudomonadati</taxon>
        <taxon>Candidatus Omnitrophota</taxon>
        <taxon>Candidatus Abzuiibacterium</taxon>
    </lineage>
</organism>
<proteinExistence type="predicted"/>
<dbReference type="Proteomes" id="UP000230859">
    <property type="component" value="Unassembled WGS sequence"/>
</dbReference>
<gene>
    <name evidence="1" type="ORF">COV74_03565</name>
</gene>
<comment type="caution">
    <text evidence="1">The sequence shown here is derived from an EMBL/GenBank/DDBJ whole genome shotgun (WGS) entry which is preliminary data.</text>
</comment>
<evidence type="ECO:0000313" key="1">
    <source>
        <dbReference type="EMBL" id="PIQ86740.1"/>
    </source>
</evidence>
<dbReference type="EMBL" id="PCVY01000034">
    <property type="protein sequence ID" value="PIQ86740.1"/>
    <property type="molecule type" value="Genomic_DNA"/>
</dbReference>
<name>A0A2H0LQN1_9BACT</name>
<sequence>MIRKNIIIKLSIITLFLTAAYSMTLYATITNEGNETVEVMVKRTDGSPRKMALFPGQSTMLPNGAAEVSIVAGKQYGDEIYKVKVIDKTGQTRYIEKVDKPLVLGKQAEDTIVKKIAKVENAGNLEVILSVLRSDGRTETLRVRPEHTVKLSEEAVAVTTSSNAIIRGDEIIDLKITLPNGESKSINALGATVRLDSKT</sequence>
<accession>A0A2H0LQN1</accession>
<protein>
    <submittedName>
        <fullName evidence="1">Uncharacterized protein</fullName>
    </submittedName>
</protein>
<reference evidence="1 2" key="1">
    <citation type="submission" date="2017-09" db="EMBL/GenBank/DDBJ databases">
        <title>Depth-based differentiation of microbial function through sediment-hosted aquifers and enrichment of novel symbionts in the deep terrestrial subsurface.</title>
        <authorList>
            <person name="Probst A.J."/>
            <person name="Ladd B."/>
            <person name="Jarett J.K."/>
            <person name="Geller-Mcgrath D.E."/>
            <person name="Sieber C.M."/>
            <person name="Emerson J.B."/>
            <person name="Anantharaman K."/>
            <person name="Thomas B.C."/>
            <person name="Malmstrom R."/>
            <person name="Stieglmeier M."/>
            <person name="Klingl A."/>
            <person name="Woyke T."/>
            <person name="Ryan C.M."/>
            <person name="Banfield J.F."/>
        </authorList>
    </citation>
    <scope>NUCLEOTIDE SEQUENCE [LARGE SCALE GENOMIC DNA]</scope>
    <source>
        <strain evidence="1">CG11_big_fil_rev_8_21_14_0_20_45_26</strain>
    </source>
</reference>
<dbReference type="AlphaFoldDB" id="A0A2H0LQN1"/>
<evidence type="ECO:0000313" key="2">
    <source>
        <dbReference type="Proteomes" id="UP000230859"/>
    </source>
</evidence>